<organism evidence="7 8">
    <name type="scientific">Brachybacterium rhamnosum</name>
    <dbReference type="NCBI Taxonomy" id="173361"/>
    <lineage>
        <taxon>Bacteria</taxon>
        <taxon>Bacillati</taxon>
        <taxon>Actinomycetota</taxon>
        <taxon>Actinomycetes</taxon>
        <taxon>Micrococcales</taxon>
        <taxon>Dermabacteraceae</taxon>
        <taxon>Brachybacterium</taxon>
    </lineage>
</organism>
<protein>
    <submittedName>
        <fullName evidence="7">Gfo/Idh/MocA family protein</fullName>
    </submittedName>
</protein>
<keyword evidence="8" id="KW-1185">Reference proteome</keyword>
<dbReference type="InterPro" id="IPR000683">
    <property type="entry name" value="Gfo/Idh/MocA-like_OxRdtase_N"/>
</dbReference>
<reference evidence="8" key="1">
    <citation type="journal article" date="2019" name="Int. J. Syst. Evol. Microbiol.">
        <title>The Global Catalogue of Microorganisms (GCM) 10K type strain sequencing project: providing services to taxonomists for standard genome sequencing and annotation.</title>
        <authorList>
            <consortium name="The Broad Institute Genomics Platform"/>
            <consortium name="The Broad Institute Genome Sequencing Center for Infectious Disease"/>
            <person name="Wu L."/>
            <person name="Ma J."/>
        </authorList>
    </citation>
    <scope>NUCLEOTIDE SEQUENCE [LARGE SCALE GENOMIC DNA]</scope>
    <source>
        <strain evidence="8">JCM 11650</strain>
    </source>
</reference>
<comment type="caution">
    <text evidence="7">The sequence shown here is derived from an EMBL/GenBank/DDBJ whole genome shotgun (WGS) entry which is preliminary data.</text>
</comment>
<dbReference type="Proteomes" id="UP001597280">
    <property type="component" value="Unassembled WGS sequence"/>
</dbReference>
<dbReference type="Gene3D" id="3.40.50.720">
    <property type="entry name" value="NAD(P)-binding Rossmann-like Domain"/>
    <property type="match status" value="1"/>
</dbReference>
<dbReference type="InterPro" id="IPR036291">
    <property type="entry name" value="NAD(P)-bd_dom_sf"/>
</dbReference>
<dbReference type="SUPFAM" id="SSF51735">
    <property type="entry name" value="NAD(P)-binding Rossmann-fold domains"/>
    <property type="match status" value="1"/>
</dbReference>
<evidence type="ECO:0000256" key="4">
    <source>
        <dbReference type="SAM" id="MobiDB-lite"/>
    </source>
</evidence>
<dbReference type="Pfam" id="PF22725">
    <property type="entry name" value="GFO_IDH_MocA_C3"/>
    <property type="match status" value="1"/>
</dbReference>
<evidence type="ECO:0000256" key="1">
    <source>
        <dbReference type="ARBA" id="ARBA00010928"/>
    </source>
</evidence>
<feature type="region of interest" description="Disordered" evidence="4">
    <location>
        <begin position="256"/>
        <end position="281"/>
    </location>
</feature>
<evidence type="ECO:0000259" key="5">
    <source>
        <dbReference type="Pfam" id="PF01408"/>
    </source>
</evidence>
<evidence type="ECO:0000256" key="2">
    <source>
        <dbReference type="ARBA" id="ARBA00023002"/>
    </source>
</evidence>
<feature type="domain" description="Gfo/Idh/MocA-like oxidoreductase N-terminal" evidence="5">
    <location>
        <begin position="7"/>
        <end position="72"/>
    </location>
</feature>
<evidence type="ECO:0000313" key="8">
    <source>
        <dbReference type="Proteomes" id="UP001597280"/>
    </source>
</evidence>
<comment type="similarity">
    <text evidence="1">Belongs to the Gfo/Idh/MocA family.</text>
</comment>
<name>A0ABW4Q0P8_9MICO</name>
<keyword evidence="3" id="KW-0520">NAD</keyword>
<proteinExistence type="inferred from homology"/>
<dbReference type="Gene3D" id="3.30.360.10">
    <property type="entry name" value="Dihydrodipicolinate Reductase, domain 2"/>
    <property type="match status" value="1"/>
</dbReference>
<evidence type="ECO:0000313" key="7">
    <source>
        <dbReference type="EMBL" id="MFD1835989.1"/>
    </source>
</evidence>
<gene>
    <name evidence="7" type="ORF">ACFSDA_13015</name>
</gene>
<accession>A0ABW4Q0P8</accession>
<dbReference type="RefSeq" id="WP_343905252.1">
    <property type="nucleotide sequence ID" value="NZ_BAAAIS010000003.1"/>
</dbReference>
<dbReference type="PANTHER" id="PTHR43708">
    <property type="entry name" value="CONSERVED EXPRESSED OXIDOREDUCTASE (EUROFUNG)"/>
    <property type="match status" value="1"/>
</dbReference>
<dbReference type="EMBL" id="JBHUFL010000003">
    <property type="protein sequence ID" value="MFD1835989.1"/>
    <property type="molecule type" value="Genomic_DNA"/>
</dbReference>
<dbReference type="InterPro" id="IPR051317">
    <property type="entry name" value="Gfo/Idh/MocA_oxidoreduct"/>
</dbReference>
<dbReference type="Pfam" id="PF01408">
    <property type="entry name" value="GFO_IDH_MocA"/>
    <property type="match status" value="1"/>
</dbReference>
<evidence type="ECO:0000259" key="6">
    <source>
        <dbReference type="Pfam" id="PF22725"/>
    </source>
</evidence>
<dbReference type="InterPro" id="IPR055170">
    <property type="entry name" value="GFO_IDH_MocA-like_dom"/>
</dbReference>
<evidence type="ECO:0000256" key="3">
    <source>
        <dbReference type="ARBA" id="ARBA00023027"/>
    </source>
</evidence>
<dbReference type="PANTHER" id="PTHR43708:SF5">
    <property type="entry name" value="CONSERVED EXPRESSED OXIDOREDUCTASE (EUROFUNG)-RELATED"/>
    <property type="match status" value="1"/>
</dbReference>
<keyword evidence="2" id="KW-0560">Oxidoreductase</keyword>
<dbReference type="SUPFAM" id="SSF55347">
    <property type="entry name" value="Glyceraldehyde-3-phosphate dehydrogenase-like, C-terminal domain"/>
    <property type="match status" value="1"/>
</dbReference>
<sequence>MPIHGSLTELLAAGVDADTITTPPATRRDLVLEALAAGVHVVADKPFAPTAAAGQELADAAQEAGRVLSVFHNRRFDADLLTLRGVLGSGRLGEIWRVHSRFDLDQPEAGPDGGLLRDLGTHLVDQMMWLLGPVSSVHAQWDEVELPAGRTDAAFVLSLRHDSGVTSCVSSTKLTHLRERTLRAYGSAGSYVVTSADVQAEAVAAGRHPAEERAGWGFDDPSRAGLLRTAAGEERVPSVQGDYAAFYEQFARACAGEGPHRPPRTRVSRCSPCSTPRGRAP</sequence>
<feature type="domain" description="GFO/IDH/MocA-like oxidoreductase" evidence="6">
    <location>
        <begin position="81"/>
        <end position="191"/>
    </location>
</feature>